<accession>A0ABY7DRN7</accession>
<feature type="compositionally biased region" description="Basic residues" evidence="1">
    <location>
        <begin position="1503"/>
        <end position="1512"/>
    </location>
</feature>
<dbReference type="PANTHER" id="PTHR21556:SF2">
    <property type="entry name" value="TRESLIN"/>
    <property type="match status" value="1"/>
</dbReference>
<dbReference type="EMBL" id="CP111014">
    <property type="protein sequence ID" value="WAR00363.1"/>
    <property type="molecule type" value="Genomic_DNA"/>
</dbReference>
<feature type="region of interest" description="Disordered" evidence="1">
    <location>
        <begin position="731"/>
        <end position="878"/>
    </location>
</feature>
<protein>
    <submittedName>
        <fullName evidence="3">TICRR-like protein</fullName>
    </submittedName>
</protein>
<feature type="region of interest" description="Disordered" evidence="1">
    <location>
        <begin position="960"/>
        <end position="1066"/>
    </location>
</feature>
<feature type="compositionally biased region" description="Low complexity" evidence="1">
    <location>
        <begin position="743"/>
        <end position="756"/>
    </location>
</feature>
<feature type="compositionally biased region" description="Basic and acidic residues" evidence="1">
    <location>
        <begin position="861"/>
        <end position="875"/>
    </location>
</feature>
<evidence type="ECO:0000313" key="3">
    <source>
        <dbReference type="EMBL" id="WAR00363.1"/>
    </source>
</evidence>
<sequence>MYQGPITEFENEVQRRYESSGTGKVQSSAIKPSDSIHLALMQLLADFQWESPDLTSPLKGRKNKKEAQLSYKYAVLFTRCPKTASELKRFTGKQVPDADVFLDTLLPGSLYEQFCKNEGDLRSVCIIEDAISKAGGNVLPLDAIVQHGSYNFCSISMLLDDCEKDEEEEVAQLMQTSETSCVSLLPTTSLLSSWINSGQNKNLVTQTSNIVLIDTGNTVIQTVTSSIERRDSVQTDHRATDLSEVDTLLAETISNFNSSNTFKVYGLLEHQIAGLFPHQGISMCLTAAPTPSQARAQPTTDGKLEAIIHQLAIRQCSLVLVSPESGQLAVLEPLTVQTACLSLVPQGSALALEKQLLSQRLAVVSPDIEPHETSDSLIQRLVSKVPKIISAPVESLPETGRFDGRLLDRWQVPGPSKPLQSLINKLNQRLSGLDFLSTEEAGVLKQLQKQYKLEKRPPAMRETPVPADNDSTQTDVDKFELPYKGKASRASLSRAEMILSKSKAVVKGRDQERAEMEAERRDKHERKPQQGPCPLADFSSVEELQTYLTSMCERVSSAESSTIDSTVQTLVTVTLHYFKQNEPDNAEAKCRSLLEKSLLQSGTQLREKYSANNELSQQQKLAEYSVQVMLRMEMMSTLEGQDQQEGEEEANEEVVGLLRTLSFMSGPGFLNKFMETNLVSNYVHSLPQTLANIYDELMQPLPETLAEVLSPGASSGEDRSILDASLVSVEGEISGPPSTRLRSQGSVGPPSSQPGSNRSGNFDVSAFRNRGGRKLVHHPSLADFGAKRQISSKSAKRQKDANKRSRDKGTPGANRSRDKDHQSPRRKLVAETPNHKQVSSVSLRAGGRQRHGSSTTVVEESPEKACETTLRDTPTKKKRAKALLRRSFYSAGPVKRTKNLSQYFQLADKIAGRQRQKSGPQSLATNKLSKLLSFDSSVEFKSPDKNSSFLLSQLVASPSPAKATPRKVLTATPSKLLLESPARNTRSRGASPVVNLFKSPSTRTRHSSPEGRSELSNPEWKQRIANSATNHLRSPRRQSPRVLVPDSDTKAVSKSPQSTPVKSPACGVIMFGLDSPSQNTRQKSSQTPTRHSVRAALFSRSPAVNRTQSPHRSAASPRVLFDKTESPTKIASCNISCLQKGFESQNLFNVVKKGSENLISSGNKNNKSMNLQKTPSPKVKKITKTPDSFDKWHRRKPRSTQCSPAVQKSKPVSMTVLSQQDHGKNILSETISQKEIKHETRKKRALIDSPSKLIPSPSKNLKGCENIEPSLEVITRNKRSLMMSPGKSTESPSKRRRLTTDVQRLIRNDTLDSLGRGSQGFDTCENNLSQVSNTSMDYFSASNDEVFLSQSSSAGLSPNKKISAKSYDNNRSTRLFSKNSSLLSASQGMPSPRNKELQRLFSEGTLYSDVSDNERSESPIFSVRSRNKSGGKALVSHDSDGFNTNDIVCSPKKVNMSPGAKKYSPNVSAKSLMHLIQSPLLRSGGGEKDKANGSGNKGNVAFKSRRSLKLNN</sequence>
<name>A0ABY7DRN7_MYAAR</name>
<evidence type="ECO:0000313" key="4">
    <source>
        <dbReference type="Proteomes" id="UP001164746"/>
    </source>
</evidence>
<feature type="compositionally biased region" description="Basic and acidic residues" evidence="1">
    <location>
        <begin position="797"/>
        <end position="823"/>
    </location>
</feature>
<evidence type="ECO:0000259" key="2">
    <source>
        <dbReference type="Pfam" id="PF21855"/>
    </source>
</evidence>
<dbReference type="Pfam" id="PF21855">
    <property type="entry name" value="Treslin_STD"/>
    <property type="match status" value="1"/>
</dbReference>
<gene>
    <name evidence="3" type="ORF">MAR_024735</name>
</gene>
<feature type="region of interest" description="Disordered" evidence="1">
    <location>
        <begin position="456"/>
        <end position="475"/>
    </location>
</feature>
<dbReference type="Proteomes" id="UP001164746">
    <property type="component" value="Chromosome 3"/>
</dbReference>
<dbReference type="InterPro" id="IPR053920">
    <property type="entry name" value="Treslin_STD"/>
</dbReference>
<reference evidence="3" key="1">
    <citation type="submission" date="2022-11" db="EMBL/GenBank/DDBJ databases">
        <title>Centuries of genome instability and evolution in soft-shell clam transmissible cancer (bioRxiv).</title>
        <authorList>
            <person name="Hart S.F.M."/>
            <person name="Yonemitsu M.A."/>
            <person name="Giersch R.M."/>
            <person name="Beal B.F."/>
            <person name="Arriagada G."/>
            <person name="Davis B.W."/>
            <person name="Ostrander E.A."/>
            <person name="Goff S.P."/>
            <person name="Metzger M.J."/>
        </authorList>
    </citation>
    <scope>NUCLEOTIDE SEQUENCE</scope>
    <source>
        <strain evidence="3">MELC-2E11</strain>
        <tissue evidence="3">Siphon/mantle</tissue>
    </source>
</reference>
<feature type="compositionally biased region" description="Polar residues" evidence="1">
    <location>
        <begin position="1050"/>
        <end position="1061"/>
    </location>
</feature>
<evidence type="ECO:0000256" key="1">
    <source>
        <dbReference type="SAM" id="MobiDB-lite"/>
    </source>
</evidence>
<feature type="region of interest" description="Disordered" evidence="1">
    <location>
        <begin position="503"/>
        <end position="536"/>
    </location>
</feature>
<proteinExistence type="predicted"/>
<feature type="region of interest" description="Disordered" evidence="1">
    <location>
        <begin position="1481"/>
        <end position="1512"/>
    </location>
</feature>
<dbReference type="InterPro" id="IPR026153">
    <property type="entry name" value="Treslin"/>
</dbReference>
<organism evidence="3 4">
    <name type="scientific">Mya arenaria</name>
    <name type="common">Soft-shell clam</name>
    <dbReference type="NCBI Taxonomy" id="6604"/>
    <lineage>
        <taxon>Eukaryota</taxon>
        <taxon>Metazoa</taxon>
        <taxon>Spiralia</taxon>
        <taxon>Lophotrochozoa</taxon>
        <taxon>Mollusca</taxon>
        <taxon>Bivalvia</taxon>
        <taxon>Autobranchia</taxon>
        <taxon>Heteroconchia</taxon>
        <taxon>Euheterodonta</taxon>
        <taxon>Imparidentia</taxon>
        <taxon>Neoheterodontei</taxon>
        <taxon>Myida</taxon>
        <taxon>Myoidea</taxon>
        <taxon>Myidae</taxon>
        <taxon>Mya</taxon>
    </lineage>
</organism>
<keyword evidence="4" id="KW-1185">Reference proteome</keyword>
<feature type="region of interest" description="Disordered" evidence="1">
    <location>
        <begin position="1159"/>
        <end position="1221"/>
    </location>
</feature>
<feature type="domain" description="Treslin STD" evidence="2">
    <location>
        <begin position="542"/>
        <end position="697"/>
    </location>
</feature>
<feature type="compositionally biased region" description="Polar residues" evidence="1">
    <location>
        <begin position="1159"/>
        <end position="1175"/>
    </location>
</feature>
<dbReference type="PANTHER" id="PTHR21556">
    <property type="entry name" value="TRESLIN"/>
    <property type="match status" value="1"/>
</dbReference>
<feature type="compositionally biased region" description="Polar residues" evidence="1">
    <location>
        <begin position="1075"/>
        <end position="1090"/>
    </location>
</feature>
<feature type="compositionally biased region" description="Basic and acidic residues" evidence="1">
    <location>
        <begin position="507"/>
        <end position="528"/>
    </location>
</feature>
<feature type="compositionally biased region" description="Polar residues" evidence="1">
    <location>
        <begin position="1199"/>
        <end position="1220"/>
    </location>
</feature>
<feature type="region of interest" description="Disordered" evidence="1">
    <location>
        <begin position="1072"/>
        <end position="1091"/>
    </location>
</feature>